<comment type="caution">
    <text evidence="1">The sequence shown here is derived from an EMBL/GenBank/DDBJ whole genome shotgun (WGS) entry which is preliminary data.</text>
</comment>
<name>A0A6L9VWB5_XANPE</name>
<evidence type="ECO:0000313" key="1">
    <source>
        <dbReference type="EMBL" id="NEL78724.1"/>
    </source>
</evidence>
<dbReference type="Proteomes" id="UP000471082">
    <property type="component" value="Unassembled WGS sequence"/>
</dbReference>
<accession>A0A6L9VWB5</accession>
<proteinExistence type="predicted"/>
<reference evidence="1 2" key="1">
    <citation type="submission" date="2019-11" db="EMBL/GenBank/DDBJ databases">
        <title>Genome-resolved metagenomics to study the prevalence of co-infection and intraspecific heterogeneity among plant pathogen metapopulations.</title>
        <authorList>
            <person name="Newberry E."/>
            <person name="Bhandari R."/>
            <person name="Kemble J."/>
            <person name="Sikora E."/>
            <person name="Potnis N."/>
        </authorList>
    </citation>
    <scope>NUCLEOTIDE SEQUENCE [LARGE SCALE GENOMIC DNA]</scope>
    <source>
        <strain evidence="1">Xp_Tom_Tuscaloosa_18b</strain>
    </source>
</reference>
<protein>
    <submittedName>
        <fullName evidence="1">Uncharacterized protein</fullName>
    </submittedName>
</protein>
<dbReference type="InterPro" id="IPR054440">
    <property type="entry name" value="Gp32-like"/>
</dbReference>
<dbReference type="EMBL" id="JAAGYU010000180">
    <property type="protein sequence ID" value="NEL78724.1"/>
    <property type="molecule type" value="Genomic_DNA"/>
</dbReference>
<evidence type="ECO:0000313" key="2">
    <source>
        <dbReference type="Proteomes" id="UP000471082"/>
    </source>
</evidence>
<dbReference type="AlphaFoldDB" id="A0A6L9VWB5"/>
<dbReference type="Pfam" id="PF22764">
    <property type="entry name" value="E217_Gp32"/>
    <property type="match status" value="1"/>
</dbReference>
<sequence>MAATLTTANSSIALTAERLYPQPVLLRGYAADNLFETAPVENGEFMMGIDGNLSMGYVHNLVPWTLTLNPDSLSLEVFENIYQYEQTNRDKLFVNLNVTLPSLGKRYSMTKGGVFSYRAPSAQRVLQPAVIELRFERMSFVRI</sequence>
<organism evidence="1 2">
    <name type="scientific">Xanthomonas perforans</name>
    <dbReference type="NCBI Taxonomy" id="442694"/>
    <lineage>
        <taxon>Bacteria</taxon>
        <taxon>Pseudomonadati</taxon>
        <taxon>Pseudomonadota</taxon>
        <taxon>Gammaproteobacteria</taxon>
        <taxon>Lysobacterales</taxon>
        <taxon>Lysobacteraceae</taxon>
        <taxon>Xanthomonas</taxon>
    </lineage>
</organism>
<gene>
    <name evidence="1" type="ORF">G3W61_21180</name>
</gene>